<evidence type="ECO:0000256" key="6">
    <source>
        <dbReference type="HAMAP-Rule" id="MF_02207"/>
    </source>
</evidence>
<keyword evidence="4 6" id="KW-0133">Cell shape</keyword>
<keyword evidence="2 6" id="KW-0547">Nucleotide-binding</keyword>
<comment type="subunit">
    <text evidence="6">Forms polymers.</text>
</comment>
<sequence>MISNVEIGIDLGTANLLVYTKEKGIVLNEPSVAALNTESGEVLAVGKEAKEMVGKTPGKIVAMRPLKQGVIADFDVTAAMLRQLMNKVSKETGFSIRKPKVIVCTPCGSTAVERRAIRDAILSCGAKTVHLIEEPVAAAIGAGLPVAEPRANVVVDIGGGTTEVGIISYGGVVSSQSIRRGGDNLDEDIIYYVRKTYNLLIGERTAEDIKMTIGHALPDHKEEQMEVRGRDLVTGLPKSITLQSKEIHGAITESLEHILETIRSTLETCPPELSGDIVDQGIILTGGGALLNDMQEWLSEQIIVPIHIASNPLEAVAEGTGQSLKIIDKLQKASV</sequence>
<dbReference type="Proteomes" id="UP000199516">
    <property type="component" value="Unassembled WGS sequence"/>
</dbReference>
<dbReference type="GO" id="GO:0005737">
    <property type="term" value="C:cytoplasm"/>
    <property type="evidence" value="ECO:0007669"/>
    <property type="project" value="UniProtKB-SubCell"/>
</dbReference>
<comment type="subcellular location">
    <subcellularLocation>
        <location evidence="6">Cytoplasm</location>
    </subcellularLocation>
    <text evidence="6">Membrane-associated.</text>
</comment>
<gene>
    <name evidence="6" type="primary">mreB</name>
    <name evidence="7" type="ORF">SAMN05192532_11041</name>
</gene>
<name>A0A1I2FCS1_9BACI</name>
<dbReference type="Pfam" id="PF06723">
    <property type="entry name" value="MreB_Mbl"/>
    <property type="match status" value="1"/>
</dbReference>
<dbReference type="OrthoDB" id="9768127at2"/>
<dbReference type="RefSeq" id="WP_091663903.1">
    <property type="nucleotide sequence ID" value="NZ_FONT01000010.1"/>
</dbReference>
<evidence type="ECO:0000256" key="1">
    <source>
        <dbReference type="ARBA" id="ARBA00022490"/>
    </source>
</evidence>
<organism evidence="7 8">
    <name type="scientific">Alteribacillus iranensis</name>
    <dbReference type="NCBI Taxonomy" id="930128"/>
    <lineage>
        <taxon>Bacteria</taxon>
        <taxon>Bacillati</taxon>
        <taxon>Bacillota</taxon>
        <taxon>Bacilli</taxon>
        <taxon>Bacillales</taxon>
        <taxon>Bacillaceae</taxon>
        <taxon>Alteribacillus</taxon>
    </lineage>
</organism>
<dbReference type="PRINTS" id="PR01652">
    <property type="entry name" value="SHAPEPROTEIN"/>
</dbReference>
<keyword evidence="1 6" id="KW-0963">Cytoplasm</keyword>
<dbReference type="AlphaFoldDB" id="A0A1I2FCS1"/>
<accession>A0A1I2FCS1</accession>
<dbReference type="PANTHER" id="PTHR42749">
    <property type="entry name" value="CELL SHAPE-DETERMINING PROTEIN MREB"/>
    <property type="match status" value="1"/>
</dbReference>
<dbReference type="InterPro" id="IPR056546">
    <property type="entry name" value="MreB_MamK-like"/>
</dbReference>
<feature type="binding site" evidence="6">
    <location>
        <begin position="287"/>
        <end position="290"/>
    </location>
    <ligand>
        <name>ATP</name>
        <dbReference type="ChEBI" id="CHEBI:30616"/>
    </ligand>
</feature>
<proteinExistence type="inferred from homology"/>
<dbReference type="EMBL" id="FONT01000010">
    <property type="protein sequence ID" value="SFF02350.1"/>
    <property type="molecule type" value="Genomic_DNA"/>
</dbReference>
<reference evidence="7 8" key="1">
    <citation type="submission" date="2016-10" db="EMBL/GenBank/DDBJ databases">
        <authorList>
            <person name="de Groot N.N."/>
        </authorList>
    </citation>
    <scope>NUCLEOTIDE SEQUENCE [LARGE SCALE GENOMIC DNA]</scope>
    <source>
        <strain evidence="7 8">DSM 23995</strain>
    </source>
</reference>
<dbReference type="Gene3D" id="3.30.420.40">
    <property type="match status" value="3"/>
</dbReference>
<dbReference type="NCBIfam" id="TIGR00904">
    <property type="entry name" value="mreB"/>
    <property type="match status" value="1"/>
</dbReference>
<dbReference type="GO" id="GO:0005524">
    <property type="term" value="F:ATP binding"/>
    <property type="evidence" value="ECO:0007669"/>
    <property type="project" value="UniProtKB-KW"/>
</dbReference>
<dbReference type="GO" id="GO:0008360">
    <property type="term" value="P:regulation of cell shape"/>
    <property type="evidence" value="ECO:0007669"/>
    <property type="project" value="UniProtKB-UniRule"/>
</dbReference>
<protein>
    <recommendedName>
        <fullName evidence="6">Cell shape-determining protein MreB</fullName>
    </recommendedName>
</protein>
<dbReference type="NCBIfam" id="NF010539">
    <property type="entry name" value="PRK13927.1"/>
    <property type="match status" value="1"/>
</dbReference>
<comment type="similarity">
    <text evidence="5 6">Belongs to the FtsA/MreB family.</text>
</comment>
<dbReference type="HAMAP" id="MF_02207">
    <property type="entry name" value="MreB"/>
    <property type="match status" value="1"/>
</dbReference>
<dbReference type="PANTHER" id="PTHR42749:SF1">
    <property type="entry name" value="CELL SHAPE-DETERMINING PROTEIN MREB"/>
    <property type="match status" value="1"/>
</dbReference>
<dbReference type="STRING" id="930128.SAMN05192532_11041"/>
<feature type="binding site" evidence="6">
    <location>
        <begin position="159"/>
        <end position="161"/>
    </location>
    <ligand>
        <name>ATP</name>
        <dbReference type="ChEBI" id="CHEBI:30616"/>
    </ligand>
</feature>
<comment type="function">
    <text evidence="6">Forms membrane-associated dynamic filaments that are essential for cell shape determination. Acts by regulating cell wall synthesis and cell elongation, and thus cell shape. A feedback loop between cell geometry and MreB localization may maintain elongated cell shape by targeting cell wall growth to regions of negative cell wall curvature.</text>
</comment>
<dbReference type="InterPro" id="IPR043129">
    <property type="entry name" value="ATPase_NBD"/>
</dbReference>
<feature type="binding site" evidence="6">
    <location>
        <begin position="207"/>
        <end position="210"/>
    </location>
    <ligand>
        <name>ATP</name>
        <dbReference type="ChEBI" id="CHEBI:30616"/>
    </ligand>
</feature>
<dbReference type="InterPro" id="IPR004753">
    <property type="entry name" value="MreB"/>
</dbReference>
<evidence type="ECO:0000256" key="5">
    <source>
        <dbReference type="ARBA" id="ARBA00023458"/>
    </source>
</evidence>
<evidence type="ECO:0000313" key="8">
    <source>
        <dbReference type="Proteomes" id="UP000199516"/>
    </source>
</evidence>
<keyword evidence="8" id="KW-1185">Reference proteome</keyword>
<evidence type="ECO:0000256" key="2">
    <source>
        <dbReference type="ARBA" id="ARBA00022741"/>
    </source>
</evidence>
<dbReference type="CDD" id="cd10225">
    <property type="entry name" value="ASKHA_NBD_MreB-like"/>
    <property type="match status" value="1"/>
</dbReference>
<dbReference type="NCBIfam" id="NF010540">
    <property type="entry name" value="PRK13929.1"/>
    <property type="match status" value="1"/>
</dbReference>
<feature type="binding site" evidence="6">
    <location>
        <begin position="13"/>
        <end position="15"/>
    </location>
    <ligand>
        <name>ATP</name>
        <dbReference type="ChEBI" id="CHEBI:30616"/>
    </ligand>
</feature>
<dbReference type="SUPFAM" id="SSF53067">
    <property type="entry name" value="Actin-like ATPase domain"/>
    <property type="match status" value="2"/>
</dbReference>
<dbReference type="GO" id="GO:0000902">
    <property type="term" value="P:cell morphogenesis"/>
    <property type="evidence" value="ECO:0007669"/>
    <property type="project" value="InterPro"/>
</dbReference>
<evidence type="ECO:0000256" key="4">
    <source>
        <dbReference type="ARBA" id="ARBA00022960"/>
    </source>
</evidence>
<evidence type="ECO:0000313" key="7">
    <source>
        <dbReference type="EMBL" id="SFF02350.1"/>
    </source>
</evidence>
<keyword evidence="3 6" id="KW-0067">ATP-binding</keyword>
<evidence type="ECO:0000256" key="3">
    <source>
        <dbReference type="ARBA" id="ARBA00022840"/>
    </source>
</evidence>